<dbReference type="GO" id="GO:0033185">
    <property type="term" value="C:dolichol-phosphate-mannose synthase complex"/>
    <property type="evidence" value="ECO:0007669"/>
    <property type="project" value="TreeGrafter"/>
</dbReference>
<evidence type="ECO:0000256" key="5">
    <source>
        <dbReference type="ARBA" id="ARBA00022989"/>
    </source>
</evidence>
<dbReference type="Proteomes" id="UP000017200">
    <property type="component" value="Unassembled WGS sequence"/>
</dbReference>
<comment type="similarity">
    <text evidence="2 7">Belongs to the DPM2 family.</text>
</comment>
<dbReference type="InParanoid" id="U5H2S3"/>
<dbReference type="EMBL" id="AEIJ01000157">
    <property type="status" value="NOT_ANNOTATED_CDS"/>
    <property type="molecule type" value="Genomic_DNA"/>
</dbReference>
<dbReference type="HOGENOM" id="CLU_754777_0_0_1"/>
<dbReference type="PROSITE" id="PS50053">
    <property type="entry name" value="UBIQUITIN_2"/>
    <property type="match status" value="1"/>
</dbReference>
<evidence type="ECO:0000256" key="8">
    <source>
        <dbReference type="SAM" id="MobiDB-lite"/>
    </source>
</evidence>
<feature type="transmembrane region" description="Helical" evidence="7">
    <location>
        <begin position="258"/>
        <end position="280"/>
    </location>
</feature>
<dbReference type="GO" id="GO:0006506">
    <property type="term" value="P:GPI anchor biosynthetic process"/>
    <property type="evidence" value="ECO:0007669"/>
    <property type="project" value="TreeGrafter"/>
</dbReference>
<evidence type="ECO:0000256" key="3">
    <source>
        <dbReference type="ARBA" id="ARBA00022692"/>
    </source>
</evidence>
<keyword evidence="5 7" id="KW-1133">Transmembrane helix</keyword>
<keyword evidence="3 7" id="KW-0812">Transmembrane</keyword>
<protein>
    <recommendedName>
        <fullName evidence="7">Dolichol phosphate-mannose biosynthesis regulatory protein</fullName>
    </recommendedName>
</protein>
<dbReference type="STRING" id="683840.U5H2S3"/>
<evidence type="ECO:0000313" key="11">
    <source>
        <dbReference type="EnsemblFungi" id="MVLG_01655T0"/>
    </source>
</evidence>
<dbReference type="AlphaFoldDB" id="U5H2S3"/>
<keyword evidence="6 7" id="KW-0472">Membrane</keyword>
<accession>U5H2S3</accession>
<dbReference type="GO" id="GO:0030234">
    <property type="term" value="F:enzyme regulator activity"/>
    <property type="evidence" value="ECO:0007669"/>
    <property type="project" value="UniProtKB-UniRule"/>
</dbReference>
<evidence type="ECO:0000313" key="10">
    <source>
        <dbReference type="EMBL" id="KDE08176.1"/>
    </source>
</evidence>
<dbReference type="Gene3D" id="3.10.20.90">
    <property type="entry name" value="Phosphatidylinositol 3-kinase Catalytic Subunit, Chain A, domain 1"/>
    <property type="match status" value="1"/>
</dbReference>
<dbReference type="GO" id="GO:0005789">
    <property type="term" value="C:endoplasmic reticulum membrane"/>
    <property type="evidence" value="ECO:0007669"/>
    <property type="project" value="UniProtKB-SubCell"/>
</dbReference>
<dbReference type="Pfam" id="PF13881">
    <property type="entry name" value="Rad60-SLD_2"/>
    <property type="match status" value="1"/>
</dbReference>
<reference evidence="12" key="1">
    <citation type="submission" date="2010-11" db="EMBL/GenBank/DDBJ databases">
        <title>The genome sequence of Microbotryum violaceum strain p1A1 Lamole.</title>
        <authorList>
            <person name="Cuomo C."/>
            <person name="Perlin M."/>
            <person name="Young S.K."/>
            <person name="Zeng Q."/>
            <person name="Gargeya S."/>
            <person name="Alvarado L."/>
            <person name="Berlin A."/>
            <person name="Chapman S.B."/>
            <person name="Chen Z."/>
            <person name="Freedman E."/>
            <person name="Gellesch M."/>
            <person name="Goldberg J."/>
            <person name="Griggs A."/>
            <person name="Gujja S."/>
            <person name="Heilman E."/>
            <person name="Heiman D."/>
            <person name="Howarth C."/>
            <person name="Mehta T."/>
            <person name="Neiman D."/>
            <person name="Pearson M."/>
            <person name="Roberts A."/>
            <person name="Saif S."/>
            <person name="Shea T."/>
            <person name="Shenoy N."/>
            <person name="Sisk P."/>
            <person name="Stolte C."/>
            <person name="Sykes S."/>
            <person name="White J."/>
            <person name="Yandava C."/>
            <person name="Haas B."/>
            <person name="Nusbaum C."/>
            <person name="Birren B."/>
        </authorList>
    </citation>
    <scope>NUCLEOTIDE SEQUENCE [LARGE SCALE GENOMIC DNA]</scope>
    <source>
        <strain evidence="12">p1A1 Lamole</strain>
    </source>
</reference>
<dbReference type="Pfam" id="PF07297">
    <property type="entry name" value="DPM2"/>
    <property type="match status" value="1"/>
</dbReference>
<dbReference type="EMBL" id="GL541652">
    <property type="protein sequence ID" value="KDE08176.1"/>
    <property type="molecule type" value="Genomic_DNA"/>
</dbReference>
<proteinExistence type="inferred from homology"/>
<sequence length="367" mass="39429">MAGDPPPQGPLSFPQQQQDQLQLPVQPALRSFPSELDIATALQEPPEEAESDPLLSTQLATRRATLEAPAPIMLAPQPVPAPNSAIDAALPPSAPASTTTFADDVAHDSTKFTNGLDSSPLTSHTIHQISRSSGKDPTVDHSVEAIGQGTPVGLEFLLLSGKRMRLSIGDKTSIQRTREILWQRWPPEWSGPEELPPSTKSLRLLYLGKILEDDKTLSTYGIGSSEGANPTVLHVNVRPLSLSKSEKSPSTMPMTDKLVGGLMLSTAIVVFTYYTIWTLFTPFLPSSSPLINYFPPREWAIRIPALLMLSGLMTIGAFVGLILVKSSRQNVKAKVAVVPKSPLVGTSSTKFVAGGKDRGTTASKKKL</sequence>
<feature type="transmembrane region" description="Helical" evidence="7">
    <location>
        <begin position="300"/>
        <end position="324"/>
    </location>
</feature>
<dbReference type="UniPathway" id="UPA00378"/>
<feature type="compositionally biased region" description="Low complexity" evidence="8">
    <location>
        <begin position="10"/>
        <end position="29"/>
    </location>
</feature>
<gene>
    <name evidence="10" type="ORF">MVLG_01655</name>
</gene>
<keyword evidence="12" id="KW-1185">Reference proteome</keyword>
<comment type="subcellular location">
    <subcellularLocation>
        <location evidence="1 7">Endoplasmic reticulum membrane</location>
        <topology evidence="1 7">Multi-pass membrane protein</topology>
    </subcellularLocation>
</comment>
<evidence type="ECO:0000256" key="2">
    <source>
        <dbReference type="ARBA" id="ARBA00005478"/>
    </source>
</evidence>
<dbReference type="InterPro" id="IPR009914">
    <property type="entry name" value="DPM2"/>
</dbReference>
<dbReference type="SUPFAM" id="SSF54236">
    <property type="entry name" value="Ubiquitin-like"/>
    <property type="match status" value="1"/>
</dbReference>
<dbReference type="GO" id="GO:0180047">
    <property type="term" value="P:dolichol phosphate mannose biosynthetic process"/>
    <property type="evidence" value="ECO:0007669"/>
    <property type="project" value="InterPro"/>
</dbReference>
<comment type="function">
    <text evidence="7">Regulatory subunit of the dolichol-phosphate mannose (DPM) synthase complex; essential for the ER localization.</text>
</comment>
<evidence type="ECO:0000313" key="12">
    <source>
        <dbReference type="Proteomes" id="UP000017200"/>
    </source>
</evidence>
<feature type="domain" description="Ubiquitin-like" evidence="9">
    <location>
        <begin position="152"/>
        <end position="222"/>
    </location>
</feature>
<dbReference type="InterPro" id="IPR029071">
    <property type="entry name" value="Ubiquitin-like_domsf"/>
</dbReference>
<dbReference type="PANTHER" id="PTHR15039:SF11">
    <property type="entry name" value="DOLICHOL PHOSPHATE-MANNOSE BIOSYNTHESIS REGULATORY PROTEIN"/>
    <property type="match status" value="1"/>
</dbReference>
<reference evidence="11" key="4">
    <citation type="submission" date="2015-06" db="UniProtKB">
        <authorList>
            <consortium name="EnsemblFungi"/>
        </authorList>
    </citation>
    <scope>IDENTIFICATION</scope>
</reference>
<feature type="region of interest" description="Disordered" evidence="8">
    <location>
        <begin position="1"/>
        <end position="34"/>
    </location>
</feature>
<reference evidence="10" key="2">
    <citation type="submission" date="2010-11" db="EMBL/GenBank/DDBJ databases">
        <authorList>
            <consortium name="The Broad Institute Genome Sequencing Platform"/>
            <person name="Earl A."/>
            <person name="Ward D."/>
            <person name="Feldgarden M."/>
            <person name="Gevers D."/>
            <person name="Butler R."/>
            <person name="Young S.K."/>
            <person name="Zeng Q."/>
            <person name="Gargeya S."/>
            <person name="Fitzgerald M."/>
            <person name="Haas B."/>
            <person name="Abouelleil A."/>
            <person name="Alvarado L."/>
            <person name="Arachchi H.M."/>
            <person name="Berlin A."/>
            <person name="Brown A."/>
            <person name="Chapman S.B."/>
            <person name="Chen Z."/>
            <person name="Dunbar C."/>
            <person name="Freedman E."/>
            <person name="Gearin G."/>
            <person name="Gellesch M."/>
            <person name="Goldberg J."/>
            <person name="Griggs A."/>
            <person name="Gujja S."/>
            <person name="Heilman E."/>
            <person name="Heiman D."/>
            <person name="Howarth C."/>
            <person name="Larson L."/>
            <person name="Lui A."/>
            <person name="MacDonald P.J.P."/>
            <person name="Mehta T."/>
            <person name="Montmayeur A."/>
            <person name="Murphy C."/>
            <person name="Neiman D."/>
            <person name="Pearson M."/>
            <person name="Priest M."/>
            <person name="Roberts A."/>
            <person name="Saif S."/>
            <person name="Shea T."/>
            <person name="Shenoy N."/>
            <person name="Sisk P."/>
            <person name="Stolte C."/>
            <person name="Sykes S."/>
            <person name="White J."/>
            <person name="Yandava C."/>
            <person name="Wortman J."/>
            <person name="Nusbaum C."/>
            <person name="Birren B."/>
        </authorList>
    </citation>
    <scope>NUCLEOTIDE SEQUENCE</scope>
    <source>
        <strain evidence="10">P1A1 Lamole</strain>
    </source>
</reference>
<evidence type="ECO:0000256" key="6">
    <source>
        <dbReference type="ARBA" id="ARBA00023136"/>
    </source>
</evidence>
<evidence type="ECO:0000259" key="9">
    <source>
        <dbReference type="PROSITE" id="PS50053"/>
    </source>
</evidence>
<dbReference type="EnsemblFungi" id="MVLG_01655T0">
    <property type="protein sequence ID" value="MVLG_01655T0"/>
    <property type="gene ID" value="MVLG_01655"/>
</dbReference>
<organism evidence="10">
    <name type="scientific">Microbotryum lychnidis-dioicae (strain p1A1 Lamole / MvSl-1064)</name>
    <name type="common">Anther smut fungus</name>
    <dbReference type="NCBI Taxonomy" id="683840"/>
    <lineage>
        <taxon>Eukaryota</taxon>
        <taxon>Fungi</taxon>
        <taxon>Dikarya</taxon>
        <taxon>Basidiomycota</taxon>
        <taxon>Pucciniomycotina</taxon>
        <taxon>Microbotryomycetes</taxon>
        <taxon>Microbotryales</taxon>
        <taxon>Microbotryaceae</taxon>
        <taxon>Microbotryum</taxon>
    </lineage>
</organism>
<evidence type="ECO:0000256" key="7">
    <source>
        <dbReference type="RuleBase" id="RU365084"/>
    </source>
</evidence>
<name>U5H2S3_USTV1</name>
<comment type="pathway">
    <text evidence="7">Protein modification; protein glycosylation.</text>
</comment>
<reference evidence="10 12" key="3">
    <citation type="journal article" date="2015" name="BMC Genomics">
        <title>Sex and parasites: genomic and transcriptomic analysis of Microbotryum lychnidis-dioicae, the biotrophic and plant-castrating anther smut fungus.</title>
        <authorList>
            <person name="Perlin M.H."/>
            <person name="Amselem J."/>
            <person name="Fontanillas E."/>
            <person name="Toh S.S."/>
            <person name="Chen Z."/>
            <person name="Goldberg J."/>
            <person name="Duplessis S."/>
            <person name="Henrissat B."/>
            <person name="Young S."/>
            <person name="Zeng Q."/>
            <person name="Aguileta G."/>
            <person name="Petit E."/>
            <person name="Badouin H."/>
            <person name="Andrews J."/>
            <person name="Razeeq D."/>
            <person name="Gabaldon T."/>
            <person name="Quesneville H."/>
            <person name="Giraud T."/>
            <person name="Hood M.E."/>
            <person name="Schultz D.J."/>
            <person name="Cuomo C.A."/>
        </authorList>
    </citation>
    <scope>NUCLEOTIDE SEQUENCE [LARGE SCALE GENOMIC DNA]</scope>
    <source>
        <strain evidence="12">p1A1 Lamole</strain>
        <strain evidence="10">P1A1 Lamole</strain>
    </source>
</reference>
<dbReference type="InterPro" id="IPR000626">
    <property type="entry name" value="Ubiquitin-like_dom"/>
</dbReference>
<evidence type="ECO:0000256" key="4">
    <source>
        <dbReference type="ARBA" id="ARBA00022824"/>
    </source>
</evidence>
<evidence type="ECO:0000256" key="1">
    <source>
        <dbReference type="ARBA" id="ARBA00004477"/>
    </source>
</evidence>
<dbReference type="PANTHER" id="PTHR15039">
    <property type="entry name" value="DOLICHOL PHOSPHATE-MANNOSE BIOSYNTHESIS REGULATORY PROTEIN"/>
    <property type="match status" value="1"/>
</dbReference>
<dbReference type="OrthoDB" id="1043111at2759"/>
<keyword evidence="4 7" id="KW-0256">Endoplasmic reticulum</keyword>
<dbReference type="InterPro" id="IPR039540">
    <property type="entry name" value="UBL3-like_ubiquitin_dom"/>
</dbReference>
<comment type="subunit">
    <text evidence="7">Component of the dolichol-phosphate mannose (DPM) synthase complex.</text>
</comment>